<dbReference type="AlphaFoldDB" id="A0A4R2SIZ6"/>
<dbReference type="RefSeq" id="WP_131979594.1">
    <property type="nucleotide sequence ID" value="NZ_SLYB01000044.1"/>
</dbReference>
<comment type="caution">
    <text evidence="2">The sequence shown here is derived from an EMBL/GenBank/DDBJ whole genome shotgun (WGS) entry which is preliminary data.</text>
</comment>
<dbReference type="EMBL" id="SLYB01000044">
    <property type="protein sequence ID" value="TCP89767.1"/>
    <property type="molecule type" value="Genomic_DNA"/>
</dbReference>
<gene>
    <name evidence="2" type="ORF">EDC44_1448</name>
</gene>
<keyword evidence="1" id="KW-0472">Membrane</keyword>
<name>A0A4R2SIZ6_9PAST</name>
<dbReference type="Proteomes" id="UP000295763">
    <property type="component" value="Unassembled WGS sequence"/>
</dbReference>
<dbReference type="InterPro" id="IPR020511">
    <property type="entry name" value="Uncharacterised_HI0941"/>
</dbReference>
<evidence type="ECO:0000313" key="3">
    <source>
        <dbReference type="Proteomes" id="UP000295763"/>
    </source>
</evidence>
<protein>
    <submittedName>
        <fullName evidence="2">Prepilin peptidase dependent protein C</fullName>
    </submittedName>
</protein>
<feature type="transmembrane region" description="Helical" evidence="1">
    <location>
        <begin position="12"/>
        <end position="31"/>
    </location>
</feature>
<reference evidence="2 3" key="1">
    <citation type="submission" date="2019-03" db="EMBL/GenBank/DDBJ databases">
        <title>Genomic Encyclopedia of Type Strains, Phase IV (KMG-IV): sequencing the most valuable type-strain genomes for metagenomic binning, comparative biology and taxonomic classification.</title>
        <authorList>
            <person name="Goeker M."/>
        </authorList>
    </citation>
    <scope>NUCLEOTIDE SEQUENCE [LARGE SCALE GENOMIC DNA]</scope>
    <source>
        <strain evidence="2 3">DSM 28404</strain>
    </source>
</reference>
<proteinExistence type="predicted"/>
<organism evidence="2 3">
    <name type="scientific">Cricetibacter osteomyelitidis</name>
    <dbReference type="NCBI Taxonomy" id="1521931"/>
    <lineage>
        <taxon>Bacteria</taxon>
        <taxon>Pseudomonadati</taxon>
        <taxon>Pseudomonadota</taxon>
        <taxon>Gammaproteobacteria</taxon>
        <taxon>Pasteurellales</taxon>
        <taxon>Pasteurellaceae</taxon>
        <taxon>Cricetibacter</taxon>
    </lineage>
</organism>
<dbReference type="Pfam" id="PF17344">
    <property type="entry name" value="DUF5374"/>
    <property type="match status" value="1"/>
</dbReference>
<keyword evidence="1" id="KW-0812">Transmembrane</keyword>
<evidence type="ECO:0000313" key="2">
    <source>
        <dbReference type="EMBL" id="TCP89767.1"/>
    </source>
</evidence>
<dbReference type="OrthoDB" id="5690717at2"/>
<accession>A0A4R2SIZ6</accession>
<sequence length="101" mass="11970">MISNRFKLYKGMSLVSLLFTLTVFSGIFFIVNQWTASQRQIGMETYQRYQAIQIAENQKQRQFVGLPCQSQVSQNQLKFDVLCSVDKVKVRYFFQKKWVEL</sequence>
<keyword evidence="1" id="KW-1133">Transmembrane helix</keyword>
<evidence type="ECO:0000256" key="1">
    <source>
        <dbReference type="SAM" id="Phobius"/>
    </source>
</evidence>
<keyword evidence="3" id="KW-1185">Reference proteome</keyword>